<evidence type="ECO:0000313" key="5">
    <source>
        <dbReference type="Proteomes" id="UP000270230"/>
    </source>
</evidence>
<feature type="compositionally biased region" description="Basic and acidic residues" evidence="1">
    <location>
        <begin position="347"/>
        <end position="364"/>
    </location>
</feature>
<evidence type="ECO:0000256" key="1">
    <source>
        <dbReference type="SAM" id="MobiDB-lite"/>
    </source>
</evidence>
<dbReference type="SUPFAM" id="SSF46689">
    <property type="entry name" value="Homeodomain-like"/>
    <property type="match status" value="1"/>
</dbReference>
<dbReference type="Proteomes" id="UP000270230">
    <property type="component" value="Unassembled WGS sequence"/>
</dbReference>
<evidence type="ECO:0000313" key="4">
    <source>
        <dbReference type="EMBL" id="RMY50772.1"/>
    </source>
</evidence>
<feature type="compositionally biased region" description="Polar residues" evidence="1">
    <location>
        <begin position="47"/>
        <end position="69"/>
    </location>
</feature>
<dbReference type="VEuPathDB" id="FungiDB:BTJ68_14524"/>
<feature type="compositionally biased region" description="Low complexity" evidence="1">
    <location>
        <begin position="70"/>
        <end position="85"/>
    </location>
</feature>
<dbReference type="InterPro" id="IPR001005">
    <property type="entry name" value="SANT/Myb"/>
</dbReference>
<gene>
    <name evidence="4" type="ORF">D0865_06713</name>
</gene>
<dbReference type="PANTHER" id="PTHR23246">
    <property type="entry name" value="NEW-GLUE PROTEIN"/>
    <property type="match status" value="1"/>
</dbReference>
<evidence type="ECO:0008006" key="6">
    <source>
        <dbReference type="Google" id="ProtNLM"/>
    </source>
</evidence>
<dbReference type="AlphaFoldDB" id="A0A3M7CF75"/>
<dbReference type="PROSITE" id="PS50090">
    <property type="entry name" value="MYB_LIKE"/>
    <property type="match status" value="1"/>
</dbReference>
<dbReference type="EMBL" id="QWIN01000500">
    <property type="protein sequence ID" value="RMY50772.1"/>
    <property type="molecule type" value="Genomic_DNA"/>
</dbReference>
<protein>
    <recommendedName>
        <fullName evidence="6">Myb-like domain-containing protein</fullName>
    </recommendedName>
</protein>
<comment type="caution">
    <text evidence="4">The sequence shown here is derived from an EMBL/GenBank/DDBJ whole genome shotgun (WGS) entry which is preliminary data.</text>
</comment>
<dbReference type="InterPro" id="IPR053095">
    <property type="entry name" value="Actin-binding/GATA_Znf"/>
</dbReference>
<name>A0A3M7CF75_HORWE</name>
<dbReference type="InterPro" id="IPR017930">
    <property type="entry name" value="Myb_dom"/>
</dbReference>
<feature type="region of interest" description="Disordered" evidence="1">
    <location>
        <begin position="288"/>
        <end position="409"/>
    </location>
</feature>
<dbReference type="PROSITE" id="PS51294">
    <property type="entry name" value="HTH_MYB"/>
    <property type="match status" value="1"/>
</dbReference>
<reference evidence="4 5" key="1">
    <citation type="journal article" date="2018" name="BMC Genomics">
        <title>Genomic evidence for intraspecific hybridization in a clonal and extremely halotolerant yeast.</title>
        <authorList>
            <person name="Gostincar C."/>
            <person name="Stajich J.E."/>
            <person name="Zupancic J."/>
            <person name="Zalar P."/>
            <person name="Gunde-Cimerman N."/>
        </authorList>
    </citation>
    <scope>NUCLEOTIDE SEQUENCE [LARGE SCALE GENOMIC DNA]</scope>
    <source>
        <strain evidence="4 5">EXF-151</strain>
    </source>
</reference>
<feature type="region of interest" description="Disordered" evidence="1">
    <location>
        <begin position="1"/>
        <end position="95"/>
    </location>
</feature>
<sequence>MPTSQPRSYAYMVHERGSTPESWKLLAKTPATVDKVDINTLLERPASASSRGNGSTASHQSTGEDNSLGPTSAATASTTTTTPAALKGPPLEPQQTQRHYPMMQTAHYQPPYPHAGPPNGYPPMNAYPGYPPVPMADPRLPPPIPLSHHLGPSNKRLAPVQPHPAESPAKKKQSKWTAEEDASIIELRGNAMKWEDISKHLPGRSAISCRLRFQNYLERRSEWDEEKKNKLARLYERFKKEMWEKIAKEMQLPWRAAEAMHWQIGEVEMAQRANVPVFHLAGAGNASAPPPPGMLPEVRTSSISPPSDPPPAAPAAAGYNHTHNHSLPQVPQPVSQPLSPIQSRLRRNSDDDHAALRHRADSARPLETSTGPPPRTLLPPLGEVTGQHSHKRYTLPPVITSAELRRDYR</sequence>
<accession>A0A3M7CF75</accession>
<feature type="region of interest" description="Disordered" evidence="1">
    <location>
        <begin position="142"/>
        <end position="178"/>
    </location>
</feature>
<feature type="compositionally biased region" description="Low complexity" evidence="1">
    <location>
        <begin position="326"/>
        <end position="343"/>
    </location>
</feature>
<evidence type="ECO:0000259" key="3">
    <source>
        <dbReference type="PROSITE" id="PS51294"/>
    </source>
</evidence>
<dbReference type="CDD" id="cd00167">
    <property type="entry name" value="SANT"/>
    <property type="match status" value="1"/>
</dbReference>
<evidence type="ECO:0000259" key="2">
    <source>
        <dbReference type="PROSITE" id="PS50090"/>
    </source>
</evidence>
<feature type="domain" description="HTH myb-type" evidence="3">
    <location>
        <begin position="167"/>
        <end position="221"/>
    </location>
</feature>
<organism evidence="4 5">
    <name type="scientific">Hortaea werneckii</name>
    <name type="common">Black yeast</name>
    <name type="synonym">Cladosporium werneckii</name>
    <dbReference type="NCBI Taxonomy" id="91943"/>
    <lineage>
        <taxon>Eukaryota</taxon>
        <taxon>Fungi</taxon>
        <taxon>Dikarya</taxon>
        <taxon>Ascomycota</taxon>
        <taxon>Pezizomycotina</taxon>
        <taxon>Dothideomycetes</taxon>
        <taxon>Dothideomycetidae</taxon>
        <taxon>Mycosphaerellales</taxon>
        <taxon>Teratosphaeriaceae</taxon>
        <taxon>Hortaea</taxon>
    </lineage>
</organism>
<proteinExistence type="predicted"/>
<dbReference type="PANTHER" id="PTHR23246:SF24">
    <property type="entry name" value="MYB DNA-BINDING DOMAIN-CONTAINING PROTEIN"/>
    <property type="match status" value="1"/>
</dbReference>
<dbReference type="InterPro" id="IPR009057">
    <property type="entry name" value="Homeodomain-like_sf"/>
</dbReference>
<dbReference type="OrthoDB" id="2350934at2759"/>
<dbReference type="Gene3D" id="1.10.10.60">
    <property type="entry name" value="Homeodomain-like"/>
    <property type="match status" value="1"/>
</dbReference>
<dbReference type="Pfam" id="PF00249">
    <property type="entry name" value="Myb_DNA-binding"/>
    <property type="match status" value="1"/>
</dbReference>
<feature type="domain" description="Myb-like" evidence="2">
    <location>
        <begin position="168"/>
        <end position="217"/>
    </location>
</feature>
<dbReference type="SMART" id="SM00717">
    <property type="entry name" value="SANT"/>
    <property type="match status" value="1"/>
</dbReference>